<evidence type="ECO:0000256" key="3">
    <source>
        <dbReference type="ARBA" id="ARBA00022475"/>
    </source>
</evidence>
<keyword evidence="3" id="KW-1003">Cell membrane</keyword>
<evidence type="ECO:0000256" key="4">
    <source>
        <dbReference type="ARBA" id="ARBA00022692"/>
    </source>
</evidence>
<dbReference type="GO" id="GO:0005886">
    <property type="term" value="C:plasma membrane"/>
    <property type="evidence" value="ECO:0007669"/>
    <property type="project" value="UniProtKB-SubCell"/>
</dbReference>
<reference evidence="12 13" key="1">
    <citation type="submission" date="2016-08" db="EMBL/GenBank/DDBJ databases">
        <title>Complete genome sequence of Mycobacterium shinshuense, a subspecies of M. ulcerans.</title>
        <authorList>
            <person name="Yoshida M."/>
            <person name="Ogura Y."/>
            <person name="Hayashi T."/>
            <person name="Hoshino Y."/>
        </authorList>
    </citation>
    <scope>NUCLEOTIDE SEQUENCE [LARGE SCALE GENOMIC DNA]</scope>
    <source>
        <strain evidence="13">ATCC 33728</strain>
    </source>
</reference>
<dbReference type="InterPro" id="IPR044857">
    <property type="entry name" value="T7SS_EccB_R1"/>
</dbReference>
<dbReference type="Pfam" id="PF05108">
    <property type="entry name" value="T7SS_ESX1_EccB"/>
    <property type="match status" value="1"/>
</dbReference>
<keyword evidence="4 11" id="KW-0812">Transmembrane</keyword>
<evidence type="ECO:0000256" key="9">
    <source>
        <dbReference type="ARBA" id="ARBA00023136"/>
    </source>
</evidence>
<comment type="similarity">
    <text evidence="2">Belongs to the EccB family.</text>
</comment>
<dbReference type="GO" id="GO:0005576">
    <property type="term" value="C:extracellular region"/>
    <property type="evidence" value="ECO:0007669"/>
    <property type="project" value="TreeGrafter"/>
</dbReference>
<keyword evidence="8 11" id="KW-1133">Transmembrane helix</keyword>
<dbReference type="RefSeq" id="WP_096371629.1">
    <property type="nucleotide sequence ID" value="NZ_AP017624.1"/>
</dbReference>
<evidence type="ECO:0000313" key="12">
    <source>
        <dbReference type="EMBL" id="BAV42930.1"/>
    </source>
</evidence>
<dbReference type="GO" id="GO:0016787">
    <property type="term" value="F:hydrolase activity"/>
    <property type="evidence" value="ECO:0007669"/>
    <property type="project" value="UniProtKB-KW"/>
</dbReference>
<proteinExistence type="inferred from homology"/>
<evidence type="ECO:0000256" key="7">
    <source>
        <dbReference type="ARBA" id="ARBA00022840"/>
    </source>
</evidence>
<gene>
    <name evidence="12" type="ORF">SHTP_3962</name>
</gene>
<evidence type="ECO:0000256" key="8">
    <source>
        <dbReference type="ARBA" id="ARBA00022989"/>
    </source>
</evidence>
<evidence type="ECO:0000256" key="5">
    <source>
        <dbReference type="ARBA" id="ARBA00022741"/>
    </source>
</evidence>
<dbReference type="Gene3D" id="3.30.2390.20">
    <property type="entry name" value="Type VII secretion system EccB, repeat 1 domain"/>
    <property type="match status" value="1"/>
</dbReference>
<dbReference type="Proteomes" id="UP000218067">
    <property type="component" value="Chromosome"/>
</dbReference>
<accession>A0A1B4Y791</accession>
<evidence type="ECO:0000256" key="1">
    <source>
        <dbReference type="ARBA" id="ARBA00004162"/>
    </source>
</evidence>
<keyword evidence="6" id="KW-0378">Hydrolase</keyword>
<name>A0A1B4Y791_MYCUL</name>
<dbReference type="GO" id="GO:0005524">
    <property type="term" value="F:ATP binding"/>
    <property type="evidence" value="ECO:0007669"/>
    <property type="project" value="UniProtKB-KW"/>
</dbReference>
<evidence type="ECO:0000256" key="2">
    <source>
        <dbReference type="ARBA" id="ARBA00008149"/>
    </source>
</evidence>
<dbReference type="InterPro" id="IPR042485">
    <property type="entry name" value="T7SS_EccB_R3"/>
</dbReference>
<dbReference type="EMBL" id="AP017624">
    <property type="protein sequence ID" value="BAV42930.1"/>
    <property type="molecule type" value="Genomic_DNA"/>
</dbReference>
<evidence type="ECO:0000256" key="6">
    <source>
        <dbReference type="ARBA" id="ARBA00022801"/>
    </source>
</evidence>
<dbReference type="GeneID" id="93438533"/>
<evidence type="ECO:0000256" key="11">
    <source>
        <dbReference type="SAM" id="Phobius"/>
    </source>
</evidence>
<comment type="subcellular location">
    <subcellularLocation>
        <location evidence="1">Cell membrane</location>
        <topology evidence="1">Single-pass membrane protein</topology>
    </subcellularLocation>
</comment>
<keyword evidence="9 11" id="KW-0472">Membrane</keyword>
<dbReference type="NCBIfam" id="TIGR03919">
    <property type="entry name" value="T7SS_EccB"/>
    <property type="match status" value="1"/>
</dbReference>
<evidence type="ECO:0000313" key="13">
    <source>
        <dbReference type="Proteomes" id="UP000218067"/>
    </source>
</evidence>
<evidence type="ECO:0008006" key="14">
    <source>
        <dbReference type="Google" id="ProtNLM"/>
    </source>
</evidence>
<evidence type="ECO:0000256" key="10">
    <source>
        <dbReference type="SAM" id="MobiDB-lite"/>
    </source>
</evidence>
<dbReference type="AlphaFoldDB" id="A0A1B4Y791"/>
<dbReference type="Gene3D" id="2.40.50.910">
    <property type="entry name" value="Type VII secretion system EccB, repeat 3 domain"/>
    <property type="match status" value="1"/>
</dbReference>
<sequence>MDAGDSRGWPPGRPTTWLQVSAYRFLVRRLECALLRGGLDPADGRPRASAVSLAAGCVLSVVVLVGCVISALLRPQVGLGDAQIVVGRESGALYVRVGDTWHPVLNLASARLIAGTGANPKPVREAEVIRAKRGPLLGIPGAPQFVGQSLPVQESAWTICDTDRGAATTLLVGRPAQQSVRRLVAEQTILVATESGSPAYLLYDGHRAVVDLADPAVRRALRLEGRTPYRVSRSLLSAVPEVPPISVLRIGHAGEPALAGKLGFSVGTVLSITAGGGAAYYVVLAQGVQRIGQVAADLLRFSDSQGAANAIAVAPDVIRAAPIVETLPVTGYPDTVSEPLDAGVTTLCLSWVSRHASRPDVAFLAGDGLPVPAGARALPLVQVDGRGPALDAVYLPPGRSAYVTSRGLSGSDAPLGRRYLVTDAGVRYLIHDEDTARHLGLLTPTAAPWPMLATLPEGPELSGASASVAYDVVVVDPPVPAPGPATECPGGQCPQQPHQADR</sequence>
<keyword evidence="7" id="KW-0067">ATP-binding</keyword>
<keyword evidence="5" id="KW-0547">Nucleotide-binding</keyword>
<feature type="region of interest" description="Disordered" evidence="10">
    <location>
        <begin position="481"/>
        <end position="502"/>
    </location>
</feature>
<feature type="transmembrane region" description="Helical" evidence="11">
    <location>
        <begin position="50"/>
        <end position="73"/>
    </location>
</feature>
<protein>
    <recommendedName>
        <fullName evidence="14">Type VII secretion protein EccB</fullName>
    </recommendedName>
</protein>
<dbReference type="PANTHER" id="PTHR40765">
    <property type="entry name" value="ESX-2 SECRETION SYSTEM ATPASE ECCB2"/>
    <property type="match status" value="1"/>
</dbReference>
<dbReference type="InterPro" id="IPR007795">
    <property type="entry name" value="T7SS_EccB"/>
</dbReference>
<feature type="compositionally biased region" description="Low complexity" evidence="10">
    <location>
        <begin position="484"/>
        <end position="502"/>
    </location>
</feature>
<dbReference type="PANTHER" id="PTHR40765:SF2">
    <property type="entry name" value="ESX-2 SECRETION SYSTEM ATPASE ECCB2"/>
    <property type="match status" value="1"/>
</dbReference>
<organism evidence="12 13">
    <name type="scientific">Mycobacterium ulcerans subsp. shinshuense</name>
    <dbReference type="NCBI Taxonomy" id="1124626"/>
    <lineage>
        <taxon>Bacteria</taxon>
        <taxon>Bacillati</taxon>
        <taxon>Actinomycetota</taxon>
        <taxon>Actinomycetes</taxon>
        <taxon>Mycobacteriales</taxon>
        <taxon>Mycobacteriaceae</taxon>
        <taxon>Mycobacterium</taxon>
        <taxon>Mycobacterium ulcerans group</taxon>
    </lineage>
</organism>